<sequence>MKKLSIAGLLLLLLPYLACAQILDDSTKVLYGPSTTKYILEKDLLANRKTTYRVDTLIDNFHNYNFVNRFGNRYTDLGNLGTPLRPVFYSPPPQIGTYLGIDVYDKYMYSPEDVRYYDTKSPYTNLYYVQGGLQQALFNVDFSRNILPNWNAGINYLRLTSPRQFGILNYGEDRQTDHHAFVFHTRYFTKDSTYQVVGHFSHVNHEMKDQGGIVEEGDDTIDSLFNYRDEQQKLHQVRSKDFRNNFHIYHQYAFARGFHLYHILDIQRRTYDYRDNQLFDLSTTPQPNQRGSFQSHQFYPEVYFKDTTDLSIRYMLYENQAGIKGSLDKLDYRFYARRRDYRIQYKPAYLEKKVAGEQFLGGWINYNFSDSARLHAEAEYLLFRDYRLSAEYQTRYWRIGHNRMYYSPTLIQQRIENNHFIWNNDFRPTLSDNTYAYLTINVGQLHFAPFATFTNLDNYIYYDSSVQPRQEGRAIQILTGGLNLNFNWKNIHTVNQVVYTKITGPNVLRIPEWFGNFRLYYQNRVFKVLDAQFGVDMHYKSTYTPYGYMPAIGQYHLPDDLDDFVADAYLVADLFANIRINRVRLFVKFAHANQGLPNPGYFVAPYFTGLPRTLALGASWQLFD</sequence>
<keyword evidence="1" id="KW-0732">Signal</keyword>
<name>A0ABT8QZ38_9BACT</name>
<comment type="caution">
    <text evidence="2">The sequence shown here is derived from an EMBL/GenBank/DDBJ whole genome shotgun (WGS) entry which is preliminary data.</text>
</comment>
<dbReference type="RefSeq" id="WP_302035905.1">
    <property type="nucleotide sequence ID" value="NZ_JAUKPO010000001.1"/>
</dbReference>
<dbReference type="SUPFAM" id="SSF56935">
    <property type="entry name" value="Porins"/>
    <property type="match status" value="1"/>
</dbReference>
<dbReference type="InterPro" id="IPR025631">
    <property type="entry name" value="Porin_10"/>
</dbReference>
<dbReference type="Pfam" id="PF14121">
    <property type="entry name" value="Porin_10"/>
    <property type="match status" value="1"/>
</dbReference>
<reference evidence="2" key="1">
    <citation type="submission" date="2023-07" db="EMBL/GenBank/DDBJ databases">
        <title>The genome sequence of Rhodocytophaga aerolata KACC 12507.</title>
        <authorList>
            <person name="Zhang X."/>
        </authorList>
    </citation>
    <scope>NUCLEOTIDE SEQUENCE</scope>
    <source>
        <strain evidence="2">KACC 12507</strain>
    </source>
</reference>
<evidence type="ECO:0000313" key="2">
    <source>
        <dbReference type="EMBL" id="MDO1445111.1"/>
    </source>
</evidence>
<feature type="chain" id="PRO_5047059370" description="Porin" evidence="1">
    <location>
        <begin position="21"/>
        <end position="624"/>
    </location>
</feature>
<evidence type="ECO:0000313" key="3">
    <source>
        <dbReference type="Proteomes" id="UP001168528"/>
    </source>
</evidence>
<dbReference type="EMBL" id="JAUKPO010000001">
    <property type="protein sequence ID" value="MDO1445111.1"/>
    <property type="molecule type" value="Genomic_DNA"/>
</dbReference>
<accession>A0ABT8QZ38</accession>
<organism evidence="2 3">
    <name type="scientific">Rhodocytophaga aerolata</name>
    <dbReference type="NCBI Taxonomy" id="455078"/>
    <lineage>
        <taxon>Bacteria</taxon>
        <taxon>Pseudomonadati</taxon>
        <taxon>Bacteroidota</taxon>
        <taxon>Cytophagia</taxon>
        <taxon>Cytophagales</taxon>
        <taxon>Rhodocytophagaceae</taxon>
        <taxon>Rhodocytophaga</taxon>
    </lineage>
</organism>
<protein>
    <recommendedName>
        <fullName evidence="4">Porin</fullName>
    </recommendedName>
</protein>
<gene>
    <name evidence="2" type="ORF">Q0590_02560</name>
</gene>
<evidence type="ECO:0008006" key="4">
    <source>
        <dbReference type="Google" id="ProtNLM"/>
    </source>
</evidence>
<keyword evidence="3" id="KW-1185">Reference proteome</keyword>
<proteinExistence type="predicted"/>
<feature type="signal peptide" evidence="1">
    <location>
        <begin position="1"/>
        <end position="20"/>
    </location>
</feature>
<evidence type="ECO:0000256" key="1">
    <source>
        <dbReference type="SAM" id="SignalP"/>
    </source>
</evidence>
<dbReference type="Proteomes" id="UP001168528">
    <property type="component" value="Unassembled WGS sequence"/>
</dbReference>